<dbReference type="EMBL" id="VZTT01263114">
    <property type="protein sequence ID" value="NXU07183.1"/>
    <property type="molecule type" value="Genomic_DNA"/>
</dbReference>
<dbReference type="Pfam" id="PF00240">
    <property type="entry name" value="ubiquitin"/>
    <property type="match status" value="1"/>
</dbReference>
<dbReference type="GO" id="GO:0005524">
    <property type="term" value="F:ATP binding"/>
    <property type="evidence" value="ECO:0007669"/>
    <property type="project" value="UniProtKB-KW"/>
</dbReference>
<feature type="non-terminal residue" evidence="7">
    <location>
        <position position="1"/>
    </location>
</feature>
<dbReference type="PANTHER" id="PTHR11258:SF7">
    <property type="entry name" value="2'-5'-OLIGOADENYLATE SYNTHASE-LIKE PROTEIN 2"/>
    <property type="match status" value="1"/>
</dbReference>
<feature type="domain" description="Ubiquitin-like" evidence="6">
    <location>
        <begin position="342"/>
        <end position="422"/>
    </location>
</feature>
<dbReference type="FunFam" id="3.30.460.10:FF:000007">
    <property type="entry name" value="2'-5'-oligoadenylate synthetase 1"/>
    <property type="match status" value="1"/>
</dbReference>
<dbReference type="InterPro" id="IPR029071">
    <property type="entry name" value="Ubiquitin-like_domsf"/>
</dbReference>
<reference evidence="7 8" key="1">
    <citation type="submission" date="2019-09" db="EMBL/GenBank/DDBJ databases">
        <title>Bird 10,000 Genomes (B10K) Project - Family phase.</title>
        <authorList>
            <person name="Zhang G."/>
        </authorList>
    </citation>
    <scope>NUCLEOTIDE SEQUENCE [LARGE SCALE GENOMIC DNA]</scope>
    <source>
        <strain evidence="7">B10K-DU-012-02</strain>
    </source>
</reference>
<evidence type="ECO:0000256" key="2">
    <source>
        <dbReference type="ARBA" id="ARBA00022588"/>
    </source>
</evidence>
<keyword evidence="2" id="KW-0399">Innate immunity</keyword>
<evidence type="ECO:0000256" key="1">
    <source>
        <dbReference type="ARBA" id="ARBA00009526"/>
    </source>
</evidence>
<comment type="caution">
    <text evidence="7">The sequence shown here is derived from an EMBL/GenBank/DDBJ whole genome shotgun (WGS) entry which is preliminary data.</text>
</comment>
<feature type="non-terminal residue" evidence="7">
    <location>
        <position position="501"/>
    </location>
</feature>
<feature type="domain" description="Ubiquitin-like" evidence="6">
    <location>
        <begin position="423"/>
        <end position="498"/>
    </location>
</feature>
<dbReference type="FunFam" id="3.10.20.90:FF:000205">
    <property type="entry name" value="2'-5'-oligoadenylate synthase-like protein 2"/>
    <property type="match status" value="1"/>
</dbReference>
<dbReference type="InterPro" id="IPR000626">
    <property type="entry name" value="Ubiquitin-like_dom"/>
</dbReference>
<evidence type="ECO:0000256" key="3">
    <source>
        <dbReference type="ARBA" id="ARBA00022859"/>
    </source>
</evidence>
<dbReference type="PROSITE" id="PS00833">
    <property type="entry name" value="25A_SYNTH_2"/>
    <property type="match status" value="1"/>
</dbReference>
<dbReference type="OrthoDB" id="1885901at2759"/>
<protein>
    <submittedName>
        <fullName evidence="7">OASL2 protein</fullName>
    </submittedName>
</protein>
<dbReference type="GO" id="GO:0003725">
    <property type="term" value="F:double-stranded RNA binding"/>
    <property type="evidence" value="ECO:0007669"/>
    <property type="project" value="TreeGrafter"/>
</dbReference>
<keyword evidence="3" id="KW-0391">Immunity</keyword>
<dbReference type="Gene3D" id="1.10.1410.20">
    <property type="entry name" value="2'-5'-oligoadenylate synthetase 1, domain 2"/>
    <property type="match status" value="1"/>
</dbReference>
<dbReference type="Pfam" id="PF14560">
    <property type="entry name" value="Ubiquitin_2"/>
    <property type="match status" value="1"/>
</dbReference>
<dbReference type="SUPFAM" id="SSF81631">
    <property type="entry name" value="PAP/OAS1 substrate-binding domain"/>
    <property type="match status" value="1"/>
</dbReference>
<dbReference type="PRINTS" id="PR00348">
    <property type="entry name" value="UBIQUITIN"/>
</dbReference>
<dbReference type="InterPro" id="IPR006116">
    <property type="entry name" value="NT_2-5OAS_ClassI-CCAase"/>
</dbReference>
<name>A0A7L3HNX5_9PASS</name>
<proteinExistence type="inferred from homology"/>
<dbReference type="Gene3D" id="3.30.460.10">
    <property type="entry name" value="Beta Polymerase, domain 2"/>
    <property type="match status" value="1"/>
</dbReference>
<dbReference type="GO" id="GO:0016020">
    <property type="term" value="C:membrane"/>
    <property type="evidence" value="ECO:0007669"/>
    <property type="project" value="TreeGrafter"/>
</dbReference>
<dbReference type="FunFam" id="1.10.1410.20:FF:000001">
    <property type="entry name" value="2'-5'-oligoadenylate synthetase 1"/>
    <property type="match status" value="1"/>
</dbReference>
<evidence type="ECO:0000313" key="8">
    <source>
        <dbReference type="Proteomes" id="UP000566314"/>
    </source>
</evidence>
<evidence type="ECO:0000256" key="4">
    <source>
        <dbReference type="ARBA" id="ARBA00022884"/>
    </source>
</evidence>
<dbReference type="Pfam" id="PF10421">
    <property type="entry name" value="OAS1_C"/>
    <property type="match status" value="1"/>
</dbReference>
<dbReference type="InterPro" id="IPR019956">
    <property type="entry name" value="Ubiquitin_dom"/>
</dbReference>
<dbReference type="SMART" id="SM00213">
    <property type="entry name" value="UBQ"/>
    <property type="match status" value="2"/>
</dbReference>
<dbReference type="Proteomes" id="UP000566314">
    <property type="component" value="Unassembled WGS sequence"/>
</dbReference>
<dbReference type="GO" id="GO:0051607">
    <property type="term" value="P:defense response to virus"/>
    <property type="evidence" value="ECO:0007669"/>
    <property type="project" value="UniProtKB-KW"/>
</dbReference>
<sequence length="501" mass="56713">LKTVTTKKLDSWIADTLQPSTDFTVQVKETVGQICEFLKRDCFGDEICVLKTVKGGSAGKGTALKKNSDADVVLFLSCLPSYEEQKKNRKVILDLIMIRLKACKESLRFNVYISEPRYKGPDNTPRSLSLTLSSKVTGESIDVDILPAYDALGQVTQDAPPNAEVYVKLLDACSHPGEFSPCFTELQKMFVKRCPAKLKNLLRLVKYWYKELLSPQYPNAHLPPKYALELLTIYAWEEATGSSDCFDMAQGFRTVLELLRLPRQICIYWEKYYSLQDREIGAHVKRLLGSPRPVILDPADPTGILGLDKDWVLMAREAARYCSSLPCLQNVQPWDVQPARHVTIEVVQLLGARLTRSVSPYTTIGQLKEMIQQEWGISPYTQRLAQQESGRSNIILQDCDTLATYGIFYNTKLVLLQTEPQKMQVLVKDDKNRTTTYTVLPTDTVRQLKEQIQARQGPSANEQRLTYGSKELEDRHTLAHYDVKPMSTIYMLLRLRGGAGS</sequence>
<dbReference type="PROSITE" id="PS50152">
    <property type="entry name" value="25A_SYNTH_3"/>
    <property type="match status" value="1"/>
</dbReference>
<evidence type="ECO:0000256" key="5">
    <source>
        <dbReference type="ARBA" id="ARBA00023118"/>
    </source>
</evidence>
<dbReference type="CDD" id="cd01811">
    <property type="entry name" value="Ubl1_OASL"/>
    <property type="match status" value="1"/>
</dbReference>
<dbReference type="GO" id="GO:0005654">
    <property type="term" value="C:nucleoplasm"/>
    <property type="evidence" value="ECO:0007669"/>
    <property type="project" value="TreeGrafter"/>
</dbReference>
<comment type="similarity">
    <text evidence="1">Belongs to the 2-5A synthase family.</text>
</comment>
<gene>
    <name evidence="7" type="primary">Oasl2</name>
    <name evidence="7" type="ORF">BUPERY_R07583</name>
</gene>
<dbReference type="InterPro" id="IPR043519">
    <property type="entry name" value="NT_sf"/>
</dbReference>
<organism evidence="7 8">
    <name type="scientific">Buphagus erythrorhynchus</name>
    <name type="common">red-billed oxpecker</name>
    <dbReference type="NCBI Taxonomy" id="245048"/>
    <lineage>
        <taxon>Eukaryota</taxon>
        <taxon>Metazoa</taxon>
        <taxon>Chordata</taxon>
        <taxon>Craniata</taxon>
        <taxon>Vertebrata</taxon>
        <taxon>Euteleostomi</taxon>
        <taxon>Archelosauria</taxon>
        <taxon>Archosauria</taxon>
        <taxon>Dinosauria</taxon>
        <taxon>Saurischia</taxon>
        <taxon>Theropoda</taxon>
        <taxon>Coelurosauria</taxon>
        <taxon>Aves</taxon>
        <taxon>Neognathae</taxon>
        <taxon>Neoaves</taxon>
        <taxon>Telluraves</taxon>
        <taxon>Australaves</taxon>
        <taxon>Passeriformes</taxon>
        <taxon>Sturnidae</taxon>
        <taxon>Buphagus</taxon>
    </lineage>
</organism>
<dbReference type="PROSITE" id="PS50053">
    <property type="entry name" value="UBIQUITIN_2"/>
    <property type="match status" value="2"/>
</dbReference>
<dbReference type="InterPro" id="IPR018952">
    <property type="entry name" value="2-5-oligoAdlate_synth_1_dom2/C"/>
</dbReference>
<keyword evidence="5" id="KW-0051">Antiviral defense</keyword>
<dbReference type="InterPro" id="IPR006117">
    <property type="entry name" value="2-5OAS_C_CS"/>
</dbReference>
<dbReference type="AlphaFoldDB" id="A0A7L3HNX5"/>
<dbReference type="GO" id="GO:0005829">
    <property type="term" value="C:cytosol"/>
    <property type="evidence" value="ECO:0007669"/>
    <property type="project" value="TreeGrafter"/>
</dbReference>
<dbReference type="SUPFAM" id="SSF54236">
    <property type="entry name" value="Ubiquitin-like"/>
    <property type="match status" value="2"/>
</dbReference>
<dbReference type="PANTHER" id="PTHR11258">
    <property type="entry name" value="2-5 OLIGOADENYLATE SYNTHETASE"/>
    <property type="match status" value="1"/>
</dbReference>
<dbReference type="CDD" id="cd05400">
    <property type="entry name" value="NT_2-5OAS_ClassI-CCAase"/>
    <property type="match status" value="1"/>
</dbReference>
<dbReference type="GO" id="GO:0046872">
    <property type="term" value="F:metal ion binding"/>
    <property type="evidence" value="ECO:0007669"/>
    <property type="project" value="UniProtKB-KW"/>
</dbReference>
<dbReference type="Gene3D" id="3.10.20.90">
    <property type="entry name" value="Phosphatidylinositol 3-kinase Catalytic Subunit, Chain A, domain 1"/>
    <property type="match status" value="2"/>
</dbReference>
<accession>A0A7L3HNX5</accession>
<keyword evidence="8" id="KW-1185">Reference proteome</keyword>
<dbReference type="GO" id="GO:0045087">
    <property type="term" value="P:innate immune response"/>
    <property type="evidence" value="ECO:0007669"/>
    <property type="project" value="UniProtKB-KW"/>
</dbReference>
<evidence type="ECO:0000259" key="6">
    <source>
        <dbReference type="PROSITE" id="PS50053"/>
    </source>
</evidence>
<keyword evidence="4" id="KW-0694">RNA-binding</keyword>
<dbReference type="GO" id="GO:0045071">
    <property type="term" value="P:negative regulation of viral genome replication"/>
    <property type="evidence" value="ECO:0007669"/>
    <property type="project" value="TreeGrafter"/>
</dbReference>
<evidence type="ECO:0000313" key="7">
    <source>
        <dbReference type="EMBL" id="NXU07183.1"/>
    </source>
</evidence>
<dbReference type="GO" id="GO:0001730">
    <property type="term" value="F:2'-5'-oligoadenylate synthetase activity"/>
    <property type="evidence" value="ECO:0007669"/>
    <property type="project" value="UniProtKB-EC"/>
</dbReference>
<dbReference type="SUPFAM" id="SSF81301">
    <property type="entry name" value="Nucleotidyltransferase"/>
    <property type="match status" value="1"/>
</dbReference>